<dbReference type="OrthoDB" id="4519931at2"/>
<dbReference type="EMBL" id="LT629701">
    <property type="protein sequence ID" value="SDM29785.1"/>
    <property type="molecule type" value="Genomic_DNA"/>
</dbReference>
<dbReference type="AlphaFoldDB" id="A0A1G9S4W8"/>
<dbReference type="GO" id="GO:0016779">
    <property type="term" value="F:nucleotidyltransferase activity"/>
    <property type="evidence" value="ECO:0007669"/>
    <property type="project" value="UniProtKB-KW"/>
</dbReference>
<dbReference type="SUPFAM" id="SSF81631">
    <property type="entry name" value="PAP/OAS1 substrate-binding domain"/>
    <property type="match status" value="1"/>
</dbReference>
<keyword evidence="1" id="KW-0808">Transferase</keyword>
<dbReference type="Proteomes" id="UP000183376">
    <property type="component" value="Chromosome I"/>
</dbReference>
<keyword evidence="2" id="KW-1185">Reference proteome</keyword>
<dbReference type="RefSeq" id="WP_081900452.1">
    <property type="nucleotide sequence ID" value="NZ_JOEF01000015.1"/>
</dbReference>
<dbReference type="Gene3D" id="3.30.460.10">
    <property type="entry name" value="Beta Polymerase, domain 2"/>
    <property type="match status" value="1"/>
</dbReference>
<accession>A0A1G9S4W8</accession>
<keyword evidence="1" id="KW-0548">Nucleotidyltransferase</keyword>
<dbReference type="eggNOG" id="ENOG502Z7S1">
    <property type="taxonomic scope" value="Bacteria"/>
</dbReference>
<evidence type="ECO:0000313" key="2">
    <source>
        <dbReference type="Proteomes" id="UP000183376"/>
    </source>
</evidence>
<organism evidence="1 2">
    <name type="scientific">Allokutzneria albata</name>
    <name type="common">Kibdelosporangium albatum</name>
    <dbReference type="NCBI Taxonomy" id="211114"/>
    <lineage>
        <taxon>Bacteria</taxon>
        <taxon>Bacillati</taxon>
        <taxon>Actinomycetota</taxon>
        <taxon>Actinomycetes</taxon>
        <taxon>Pseudonocardiales</taxon>
        <taxon>Pseudonocardiaceae</taxon>
        <taxon>Allokutzneria</taxon>
    </lineage>
</organism>
<dbReference type="STRING" id="211114.SAMN04489726_0854"/>
<dbReference type="InterPro" id="IPR043519">
    <property type="entry name" value="NT_sf"/>
</dbReference>
<dbReference type="InterPro" id="IPR007530">
    <property type="entry name" value="Aminoglycoside_adenylylTfrase"/>
</dbReference>
<dbReference type="Gene3D" id="1.20.120.330">
    <property type="entry name" value="Nucleotidyltransferases domain 2"/>
    <property type="match status" value="1"/>
</dbReference>
<sequence>MIFENGELVVPRLLDWVRARPDVRAVLRTGSRARGEADAWSDHDIELYSTDPEPYRRSDWPADLGPVLASVGLDGPWDNPARLVVFDGGQKIDFQIVPVDRLALLAEELDELHERGYEILLDLDGAAARLPAASGSGPEGELPDEQEFREHCEEFWFELAHIPRYVARGDLWVAKSRDWETKELLLTMVEWHALSHFGPDHDTWHNGIRMREWAAPGVWERMDALFTGFAPEDILHTASATGALFADLARDVAHRHGFTYPEAASRAFATE</sequence>
<protein>
    <submittedName>
        <fullName evidence="1">Aminoglycoside 6-adenylyltransferase</fullName>
    </submittedName>
</protein>
<proteinExistence type="predicted"/>
<dbReference type="SUPFAM" id="SSF81301">
    <property type="entry name" value="Nucleotidyltransferase"/>
    <property type="match status" value="1"/>
</dbReference>
<evidence type="ECO:0000313" key="1">
    <source>
        <dbReference type="EMBL" id="SDM29785.1"/>
    </source>
</evidence>
<name>A0A1G9S4W8_ALLAB</name>
<gene>
    <name evidence="1" type="ORF">SAMN04489726_0854</name>
</gene>
<reference evidence="1 2" key="1">
    <citation type="submission" date="2016-10" db="EMBL/GenBank/DDBJ databases">
        <authorList>
            <person name="de Groot N.N."/>
        </authorList>
    </citation>
    <scope>NUCLEOTIDE SEQUENCE [LARGE SCALE GENOMIC DNA]</scope>
    <source>
        <strain evidence="1 2">DSM 44149</strain>
    </source>
</reference>
<dbReference type="Pfam" id="PF04439">
    <property type="entry name" value="Adenyl_transf"/>
    <property type="match status" value="1"/>
</dbReference>